<dbReference type="Proteomes" id="UP001175228">
    <property type="component" value="Unassembled WGS sequence"/>
</dbReference>
<keyword evidence="3" id="KW-1185">Reference proteome</keyword>
<gene>
    <name evidence="2" type="ORF">EDD18DRAFT_1366705</name>
</gene>
<evidence type="ECO:0000313" key="2">
    <source>
        <dbReference type="EMBL" id="KAK0475969.1"/>
    </source>
</evidence>
<name>A0AA39P2I2_9AGAR</name>
<feature type="compositionally biased region" description="Low complexity" evidence="1">
    <location>
        <begin position="47"/>
        <end position="71"/>
    </location>
</feature>
<sequence length="112" mass="12532">MSDDIELDVFHPSAFKNILNAPYYLDFFSSALNDDGLYHVQCLSNPTISSPRITTTSNESETTSLSSPYSSFGRSLLSSPGFSRLPYNNDLAVLPKCRSAGHWRRFPLPPRE</sequence>
<organism evidence="2 3">
    <name type="scientific">Armillaria luteobubalina</name>
    <dbReference type="NCBI Taxonomy" id="153913"/>
    <lineage>
        <taxon>Eukaryota</taxon>
        <taxon>Fungi</taxon>
        <taxon>Dikarya</taxon>
        <taxon>Basidiomycota</taxon>
        <taxon>Agaricomycotina</taxon>
        <taxon>Agaricomycetes</taxon>
        <taxon>Agaricomycetidae</taxon>
        <taxon>Agaricales</taxon>
        <taxon>Marasmiineae</taxon>
        <taxon>Physalacriaceae</taxon>
        <taxon>Armillaria</taxon>
    </lineage>
</organism>
<accession>A0AA39P2I2</accession>
<proteinExistence type="predicted"/>
<reference evidence="2" key="1">
    <citation type="submission" date="2023-06" db="EMBL/GenBank/DDBJ databases">
        <authorList>
            <consortium name="Lawrence Berkeley National Laboratory"/>
            <person name="Ahrendt S."/>
            <person name="Sahu N."/>
            <person name="Indic B."/>
            <person name="Wong-Bajracharya J."/>
            <person name="Merenyi Z."/>
            <person name="Ke H.-M."/>
            <person name="Monk M."/>
            <person name="Kocsube S."/>
            <person name="Drula E."/>
            <person name="Lipzen A."/>
            <person name="Balint B."/>
            <person name="Henrissat B."/>
            <person name="Andreopoulos B."/>
            <person name="Martin F.M."/>
            <person name="Harder C.B."/>
            <person name="Rigling D."/>
            <person name="Ford K.L."/>
            <person name="Foster G.D."/>
            <person name="Pangilinan J."/>
            <person name="Papanicolaou A."/>
            <person name="Barry K."/>
            <person name="LaButti K."/>
            <person name="Viragh M."/>
            <person name="Koriabine M."/>
            <person name="Yan M."/>
            <person name="Riley R."/>
            <person name="Champramary S."/>
            <person name="Plett K.L."/>
            <person name="Tsai I.J."/>
            <person name="Slot J."/>
            <person name="Sipos G."/>
            <person name="Plett J."/>
            <person name="Nagy L.G."/>
            <person name="Grigoriev I.V."/>
        </authorList>
    </citation>
    <scope>NUCLEOTIDE SEQUENCE</scope>
    <source>
        <strain evidence="2">HWK02</strain>
    </source>
</reference>
<evidence type="ECO:0000313" key="3">
    <source>
        <dbReference type="Proteomes" id="UP001175228"/>
    </source>
</evidence>
<comment type="caution">
    <text evidence="2">The sequence shown here is derived from an EMBL/GenBank/DDBJ whole genome shotgun (WGS) entry which is preliminary data.</text>
</comment>
<feature type="region of interest" description="Disordered" evidence="1">
    <location>
        <begin position="47"/>
        <end position="75"/>
    </location>
</feature>
<evidence type="ECO:0000256" key="1">
    <source>
        <dbReference type="SAM" id="MobiDB-lite"/>
    </source>
</evidence>
<protein>
    <submittedName>
        <fullName evidence="2">Uncharacterized protein</fullName>
    </submittedName>
</protein>
<dbReference type="AlphaFoldDB" id="A0AA39P2I2"/>
<dbReference type="EMBL" id="JAUEPU010000139">
    <property type="protein sequence ID" value="KAK0475969.1"/>
    <property type="molecule type" value="Genomic_DNA"/>
</dbReference>